<keyword evidence="2 8" id="KW-0479">Metal-binding</keyword>
<dbReference type="InterPro" id="IPR016496">
    <property type="entry name" value="GTPase_HflX"/>
</dbReference>
<comment type="cofactor">
    <cofactor evidence="8">
        <name>Mg(2+)</name>
        <dbReference type="ChEBI" id="CHEBI:18420"/>
    </cofactor>
</comment>
<keyword evidence="5 6" id="KW-0342">GTP-binding</keyword>
<dbReference type="InterPro" id="IPR032305">
    <property type="entry name" value="GTP-bd_M"/>
</dbReference>
<comment type="subunit">
    <text evidence="6">Monomer. Associates with the 50S ribosomal subunit.</text>
</comment>
<dbReference type="NCBIfam" id="TIGR03156">
    <property type="entry name" value="GTP_HflX"/>
    <property type="match status" value="1"/>
</dbReference>
<dbReference type="Proteomes" id="UP000294802">
    <property type="component" value="Unassembled WGS sequence"/>
</dbReference>
<proteinExistence type="inferred from homology"/>
<feature type="binding site" evidence="7">
    <location>
        <begin position="342"/>
        <end position="344"/>
    </location>
    <ligand>
        <name>GTP</name>
        <dbReference type="ChEBI" id="CHEBI:37565"/>
    </ligand>
</feature>
<protein>
    <recommendedName>
        <fullName evidence="6">GTPase HflX</fullName>
    </recommendedName>
    <alternativeName>
        <fullName evidence="6">GTP-binding protein HflX</fullName>
    </alternativeName>
</protein>
<dbReference type="InterPro" id="IPR025121">
    <property type="entry name" value="GTPase_HflX_N"/>
</dbReference>
<comment type="subcellular location">
    <subcellularLocation>
        <location evidence="6">Cytoplasm</location>
    </subcellularLocation>
    <text evidence="6">May associate with membranes.</text>
</comment>
<keyword evidence="11" id="KW-1185">Reference proteome</keyword>
<dbReference type="Pfam" id="PF16360">
    <property type="entry name" value="GTP-bdg_M"/>
    <property type="match status" value="1"/>
</dbReference>
<dbReference type="EMBL" id="SCWB01000008">
    <property type="protein sequence ID" value="TDM11842.1"/>
    <property type="molecule type" value="Genomic_DNA"/>
</dbReference>
<evidence type="ECO:0000259" key="9">
    <source>
        <dbReference type="PROSITE" id="PS51705"/>
    </source>
</evidence>
<dbReference type="InterPro" id="IPR042108">
    <property type="entry name" value="GTPase_HflX_N_sf"/>
</dbReference>
<evidence type="ECO:0000256" key="6">
    <source>
        <dbReference type="HAMAP-Rule" id="MF_00900"/>
    </source>
</evidence>
<feature type="binding site" evidence="8">
    <location>
        <position position="216"/>
    </location>
    <ligand>
        <name>Mg(2+)</name>
        <dbReference type="ChEBI" id="CHEBI:18420"/>
    </ligand>
</feature>
<dbReference type="RefSeq" id="WP_133443698.1">
    <property type="nucleotide sequence ID" value="NZ_SCWB01000008.1"/>
</dbReference>
<evidence type="ECO:0000256" key="8">
    <source>
        <dbReference type="PIRSR" id="PIRSR006809-2"/>
    </source>
</evidence>
<dbReference type="InterPro" id="IPR030394">
    <property type="entry name" value="G_HFLX_dom"/>
</dbReference>
<dbReference type="GO" id="GO:0046872">
    <property type="term" value="F:metal ion binding"/>
    <property type="evidence" value="ECO:0007669"/>
    <property type="project" value="UniProtKB-KW"/>
</dbReference>
<dbReference type="Pfam" id="PF13167">
    <property type="entry name" value="GTP-bdg_N"/>
    <property type="match status" value="1"/>
</dbReference>
<evidence type="ECO:0000256" key="2">
    <source>
        <dbReference type="ARBA" id="ARBA00022723"/>
    </source>
</evidence>
<dbReference type="PROSITE" id="PS51705">
    <property type="entry name" value="G_HFLX"/>
    <property type="match status" value="1"/>
</dbReference>
<dbReference type="HAMAP" id="MF_00900">
    <property type="entry name" value="GTPase_HflX"/>
    <property type="match status" value="1"/>
</dbReference>
<feature type="binding site" evidence="7">
    <location>
        <begin position="256"/>
        <end position="259"/>
    </location>
    <ligand>
        <name>GTP</name>
        <dbReference type="ChEBI" id="CHEBI:37565"/>
    </ligand>
</feature>
<evidence type="ECO:0000256" key="4">
    <source>
        <dbReference type="ARBA" id="ARBA00022842"/>
    </source>
</evidence>
<feature type="binding site" evidence="7">
    <location>
        <begin position="209"/>
        <end position="216"/>
    </location>
    <ligand>
        <name>GTP</name>
        <dbReference type="ChEBI" id="CHEBI:37565"/>
    </ligand>
</feature>
<dbReference type="PIRSF" id="PIRSF006809">
    <property type="entry name" value="GTP-binding_hflX_prd"/>
    <property type="match status" value="1"/>
</dbReference>
<dbReference type="InterPro" id="IPR027417">
    <property type="entry name" value="P-loop_NTPase"/>
</dbReference>
<evidence type="ECO:0000313" key="10">
    <source>
        <dbReference type="EMBL" id="TDM11842.1"/>
    </source>
</evidence>
<dbReference type="Gene3D" id="3.40.50.11060">
    <property type="entry name" value="GTPase HflX, N-terminal domain"/>
    <property type="match status" value="1"/>
</dbReference>
<name>A0A4R6BU84_9STAP</name>
<evidence type="ECO:0000256" key="7">
    <source>
        <dbReference type="PIRSR" id="PIRSR006809-1"/>
    </source>
</evidence>
<dbReference type="InterPro" id="IPR006073">
    <property type="entry name" value="GTP-bd"/>
</dbReference>
<dbReference type="SUPFAM" id="SSF52540">
    <property type="entry name" value="P-loop containing nucleoside triphosphate hydrolases"/>
    <property type="match status" value="1"/>
</dbReference>
<sequence length="427" mass="48849">MNETKKERERVVILAVQLKSQGDFQFQESLSETVSLSKTAGLEVVGQYVQNRDRSDAKTYLGKGRIEEIIEEVDREDIAFDVIIVNDELTTSQSRHLSDIFDAKIIDRTQLILDIFAQRAKSREGQLQVELAQNEYLLPRLSGHGVSLSRLGGGIGTRGPGETKLETNRRHIRSRIHDIKVQLEDIKAHRERYRVQRKKSQVFQIALVGYTNAGKSSWFNQLTQSETFEEDLLFATLDPKSKVMQINEGFRVILSDTVGFIQQLPTHLIEAFSSTLEEAKYADVLIHVVDRSHPNYEGHIKTVNHLLASLDMTTIPTVMLLNKSDLVDGDVQEESHDTLVVSSRKHEDIDRVKHFISRFIKSQMTPYQLDIDTNQGKAISQLKEDTMVSKIDYDEERDIYHMTGFERTDSGTVNRIMKTEKSEVRDE</sequence>
<feature type="binding site" evidence="7">
    <location>
        <begin position="234"/>
        <end position="238"/>
    </location>
    <ligand>
        <name>GTP</name>
        <dbReference type="ChEBI" id="CHEBI:37565"/>
    </ligand>
</feature>
<feature type="binding site" evidence="8">
    <location>
        <position position="236"/>
    </location>
    <ligand>
        <name>Mg(2+)</name>
        <dbReference type="ChEBI" id="CHEBI:18420"/>
    </ligand>
</feature>
<dbReference type="CDD" id="cd01878">
    <property type="entry name" value="HflX"/>
    <property type="match status" value="1"/>
</dbReference>
<keyword evidence="4 8" id="KW-0460">Magnesium</keyword>
<dbReference type="Gene3D" id="3.40.50.300">
    <property type="entry name" value="P-loop containing nucleotide triphosphate hydrolases"/>
    <property type="match status" value="1"/>
</dbReference>
<evidence type="ECO:0000256" key="5">
    <source>
        <dbReference type="ARBA" id="ARBA00023134"/>
    </source>
</evidence>
<dbReference type="Pfam" id="PF01926">
    <property type="entry name" value="MMR_HSR1"/>
    <property type="match status" value="1"/>
</dbReference>
<evidence type="ECO:0000256" key="3">
    <source>
        <dbReference type="ARBA" id="ARBA00022741"/>
    </source>
</evidence>
<dbReference type="Gene3D" id="6.10.250.2860">
    <property type="match status" value="1"/>
</dbReference>
<dbReference type="GO" id="GO:0003924">
    <property type="term" value="F:GTPase activity"/>
    <property type="evidence" value="ECO:0007669"/>
    <property type="project" value="UniProtKB-UniRule"/>
</dbReference>
<feature type="binding site" evidence="7">
    <location>
        <begin position="322"/>
        <end position="325"/>
    </location>
    <ligand>
        <name>GTP</name>
        <dbReference type="ChEBI" id="CHEBI:37565"/>
    </ligand>
</feature>
<dbReference type="FunFam" id="3.40.50.11060:FF:000001">
    <property type="entry name" value="GTPase HflX"/>
    <property type="match status" value="1"/>
</dbReference>
<dbReference type="PANTHER" id="PTHR10229:SF0">
    <property type="entry name" value="GTP-BINDING PROTEIN 6-RELATED"/>
    <property type="match status" value="1"/>
</dbReference>
<accession>A0A4R6BU84</accession>
<evidence type="ECO:0000313" key="11">
    <source>
        <dbReference type="Proteomes" id="UP000294802"/>
    </source>
</evidence>
<dbReference type="OrthoDB" id="9812272at2"/>
<dbReference type="PANTHER" id="PTHR10229">
    <property type="entry name" value="GTP-BINDING PROTEIN HFLX"/>
    <property type="match status" value="1"/>
</dbReference>
<comment type="similarity">
    <text evidence="6">Belongs to the TRAFAC class OBG-HflX-like GTPase superfamily. HflX GTPase family.</text>
</comment>
<dbReference type="GO" id="GO:0043022">
    <property type="term" value="F:ribosome binding"/>
    <property type="evidence" value="ECO:0007669"/>
    <property type="project" value="TreeGrafter"/>
</dbReference>
<dbReference type="PRINTS" id="PR00326">
    <property type="entry name" value="GTP1OBG"/>
</dbReference>
<comment type="caution">
    <text evidence="10">The sequence shown here is derived from an EMBL/GenBank/DDBJ whole genome shotgun (WGS) entry which is preliminary data.</text>
</comment>
<dbReference type="GO" id="GO:0005525">
    <property type="term" value="F:GTP binding"/>
    <property type="evidence" value="ECO:0007669"/>
    <property type="project" value="UniProtKB-UniRule"/>
</dbReference>
<organism evidence="10 11">
    <name type="scientific">Macrococcus lamae</name>
    <dbReference type="NCBI Taxonomy" id="198484"/>
    <lineage>
        <taxon>Bacteria</taxon>
        <taxon>Bacillati</taxon>
        <taxon>Bacillota</taxon>
        <taxon>Bacilli</taxon>
        <taxon>Bacillales</taxon>
        <taxon>Staphylococcaceae</taxon>
        <taxon>Macrococcus</taxon>
    </lineage>
</organism>
<feature type="domain" description="Hflx-type G" evidence="9">
    <location>
        <begin position="203"/>
        <end position="364"/>
    </location>
</feature>
<keyword evidence="1 6" id="KW-0963">Cytoplasm</keyword>
<reference evidence="10 11" key="1">
    <citation type="submission" date="2019-01" db="EMBL/GenBank/DDBJ databases">
        <title>Draft genome sequences of the type strains of six Macrococcus species.</title>
        <authorList>
            <person name="Mazhar S."/>
            <person name="Altermann E."/>
            <person name="Hill C."/>
            <person name="Mcauliffe O."/>
        </authorList>
    </citation>
    <scope>NUCLEOTIDE SEQUENCE [LARGE SCALE GENOMIC DNA]</scope>
    <source>
        <strain evidence="10 11">CCM4815</strain>
    </source>
</reference>
<gene>
    <name evidence="6 10" type="primary">hflX</name>
    <name evidence="10" type="ORF">ERX29_05500</name>
</gene>
<dbReference type="GO" id="GO:0005737">
    <property type="term" value="C:cytoplasm"/>
    <property type="evidence" value="ECO:0007669"/>
    <property type="project" value="UniProtKB-SubCell"/>
</dbReference>
<evidence type="ECO:0000256" key="1">
    <source>
        <dbReference type="ARBA" id="ARBA00022490"/>
    </source>
</evidence>
<comment type="function">
    <text evidence="6">GTPase that associates with the 50S ribosomal subunit and may have a role during protein synthesis or ribosome biogenesis.</text>
</comment>
<keyword evidence="3 6" id="KW-0547">Nucleotide-binding</keyword>
<dbReference type="AlphaFoldDB" id="A0A4R6BU84"/>